<dbReference type="GO" id="GO:0016787">
    <property type="term" value="F:hydrolase activity"/>
    <property type="evidence" value="ECO:0007669"/>
    <property type="project" value="UniProtKB-KW"/>
</dbReference>
<protein>
    <submittedName>
        <fullName evidence="2">Glycoside hydrolase</fullName>
    </submittedName>
</protein>
<reference evidence="2 3" key="1">
    <citation type="journal article" date="2018" name="Sci. Rep.">
        <title>Raphidocelis subcapitata (=Pseudokirchneriella subcapitata) provides an insight into genome evolution and environmental adaptations in the Sphaeropleales.</title>
        <authorList>
            <person name="Suzuki S."/>
            <person name="Yamaguchi H."/>
            <person name="Nakajima N."/>
            <person name="Kawachi M."/>
        </authorList>
    </citation>
    <scope>NUCLEOTIDE SEQUENCE [LARGE SCALE GENOMIC DNA]</scope>
    <source>
        <strain evidence="2 3">NIES-35</strain>
    </source>
</reference>
<organism evidence="2 3">
    <name type="scientific">Raphidocelis subcapitata</name>
    <dbReference type="NCBI Taxonomy" id="307507"/>
    <lineage>
        <taxon>Eukaryota</taxon>
        <taxon>Viridiplantae</taxon>
        <taxon>Chlorophyta</taxon>
        <taxon>core chlorophytes</taxon>
        <taxon>Chlorophyceae</taxon>
        <taxon>CS clade</taxon>
        <taxon>Sphaeropleales</taxon>
        <taxon>Selenastraceae</taxon>
        <taxon>Raphidocelis</taxon>
    </lineage>
</organism>
<dbReference type="EMBL" id="BDRX01000020">
    <property type="protein sequence ID" value="GBF90832.1"/>
    <property type="molecule type" value="Genomic_DNA"/>
</dbReference>
<feature type="region of interest" description="Disordered" evidence="1">
    <location>
        <begin position="45"/>
        <end position="78"/>
    </location>
</feature>
<accession>A0A2V0NVX3</accession>
<evidence type="ECO:0000313" key="2">
    <source>
        <dbReference type="EMBL" id="GBF90832.1"/>
    </source>
</evidence>
<dbReference type="PANTHER" id="PTHR22925">
    <property type="entry name" value="GLYCOSYL HYDROLASE 43 FAMILY MEMBER"/>
    <property type="match status" value="1"/>
</dbReference>
<dbReference type="Gene3D" id="2.115.10.20">
    <property type="entry name" value="Glycosyl hydrolase domain, family 43"/>
    <property type="match status" value="1"/>
</dbReference>
<evidence type="ECO:0000313" key="3">
    <source>
        <dbReference type="Proteomes" id="UP000247498"/>
    </source>
</evidence>
<gene>
    <name evidence="2" type="ORF">Rsub_03686</name>
</gene>
<dbReference type="SUPFAM" id="SSF75005">
    <property type="entry name" value="Arabinanase/levansucrase/invertase"/>
    <property type="match status" value="1"/>
</dbReference>
<dbReference type="OrthoDB" id="541193at2759"/>
<feature type="compositionally biased region" description="Low complexity" evidence="1">
    <location>
        <begin position="69"/>
        <end position="78"/>
    </location>
</feature>
<evidence type="ECO:0000256" key="1">
    <source>
        <dbReference type="SAM" id="MobiDB-lite"/>
    </source>
</evidence>
<dbReference type="FunCoup" id="A0A2V0NVX3">
    <property type="interactions" value="129"/>
</dbReference>
<proteinExistence type="predicted"/>
<sequence length="408" mass="42987">MKGAPATAFPDHMGARARCAAVLGLLLLAGGSALALLRAGAAAPAPGSGAGGSGAGDAAPQQAAPPAPRRASPQRWARGAVADGADDAVFQSGTLPVDENGLPVHAHEGQLLAQDDGLLLWYGTGQKRQVEGGEWLSQSIHLYTTRDLVTWRDKGRVFQATAIPTLSVPPPYRIERVAALYSSDRRQFILVFGLTSLDRSLSTVGYASSVSAFGPFRWELEAPPDALPSRDVGVAQDGGSGAAYLVRTISANATAVSRMKPSLLGTAGVCSVVPRGGASALFKSGGRWYMLVSSHKGWQPGRSRLFVASDPAAPCDCEWTQLRRVAEGAGADTTFDSVPAAVYVHRWGDGSELPIYLGDRWNAAGEGGVANASYVWLPMVRDAADPRALQLTWLERWRLGDWKPPPPS</sequence>
<name>A0A2V0NVX3_9CHLO</name>
<dbReference type="InterPro" id="IPR023296">
    <property type="entry name" value="Glyco_hydro_beta-prop_sf"/>
</dbReference>
<dbReference type="InParanoid" id="A0A2V0NVX3"/>
<keyword evidence="3" id="KW-1185">Reference proteome</keyword>
<dbReference type="STRING" id="307507.A0A2V0NVX3"/>
<dbReference type="AlphaFoldDB" id="A0A2V0NVX3"/>
<keyword evidence="2" id="KW-0378">Hydrolase</keyword>
<dbReference type="Proteomes" id="UP000247498">
    <property type="component" value="Unassembled WGS sequence"/>
</dbReference>
<comment type="caution">
    <text evidence="2">The sequence shown here is derived from an EMBL/GenBank/DDBJ whole genome shotgun (WGS) entry which is preliminary data.</text>
</comment>
<dbReference type="PANTHER" id="PTHR22925:SF3">
    <property type="entry name" value="GLYCOSYL HYDROLASE FAMILY PROTEIN 43"/>
    <property type="match status" value="1"/>
</dbReference>